<evidence type="ECO:0000313" key="2">
    <source>
        <dbReference type="EMBL" id="CAA2619037.1"/>
    </source>
</evidence>
<dbReference type="PANTHER" id="PTHR46741:SF2">
    <property type="entry name" value="RIBOSOMAL PROTEIN L34AE"/>
    <property type="match status" value="1"/>
</dbReference>
<proteinExistence type="predicted"/>
<dbReference type="EMBL" id="LR743591">
    <property type="protein sequence ID" value="CAA2619037.1"/>
    <property type="molecule type" value="Genomic_DNA"/>
</dbReference>
<dbReference type="Pfam" id="PF07891">
    <property type="entry name" value="DUF1666"/>
    <property type="match status" value="1"/>
</dbReference>
<feature type="compositionally biased region" description="Low complexity" evidence="1">
    <location>
        <begin position="28"/>
        <end position="47"/>
    </location>
</feature>
<feature type="compositionally biased region" description="Basic and acidic residues" evidence="1">
    <location>
        <begin position="119"/>
        <end position="140"/>
    </location>
</feature>
<evidence type="ECO:0000313" key="3">
    <source>
        <dbReference type="Proteomes" id="UP001189122"/>
    </source>
</evidence>
<name>A0A7I8IMJ2_SPIIN</name>
<feature type="region of interest" description="Disordered" evidence="1">
    <location>
        <begin position="109"/>
        <end position="262"/>
    </location>
</feature>
<dbReference type="Proteomes" id="UP001189122">
    <property type="component" value="Unassembled WGS sequence"/>
</dbReference>
<feature type="compositionally biased region" description="Low complexity" evidence="1">
    <location>
        <begin position="213"/>
        <end position="237"/>
    </location>
</feature>
<feature type="region of interest" description="Disordered" evidence="1">
    <location>
        <begin position="1"/>
        <end position="54"/>
    </location>
</feature>
<dbReference type="EMBL" id="CACRZD030000004">
    <property type="protein sequence ID" value="CAA6658763.1"/>
    <property type="molecule type" value="Genomic_DNA"/>
</dbReference>
<keyword evidence="3" id="KW-1185">Reference proteome</keyword>
<dbReference type="AlphaFoldDB" id="A0A7I8IMJ2"/>
<reference evidence="2 3" key="1">
    <citation type="submission" date="2019-12" db="EMBL/GenBank/DDBJ databases">
        <authorList>
            <person name="Scholz U."/>
            <person name="Mascher M."/>
            <person name="Fiebig A."/>
        </authorList>
    </citation>
    <scope>NUCLEOTIDE SEQUENCE</scope>
</reference>
<sequence>METMLAAAATVLGPRESPGRRSSFWQALSGSASSPLSSLPSSWSSGPSEGGLDDREYKQVQIYLREGQGGFVEAPKATTMFVHESFVDGEMEDDKLALRKKGFGGFVFDSESDAGDDGYSVRDQRLDYGSEGFTSERDAGVEEDDSSSWDSYAEEDYLPAVDHEVKYDGSQVPRSPVSELCRPNPTSSSELHDGRDWVESSGGPGDGDSPRLVATGEAEAETEGVCGAEVAESVAGGEVAGDGEDDATPLGEPGRGEEKTREEVEAELDALWEDDDVIEQLKMEIKKGRATGLLPTISEESESPLLGSDPMGALRKLHKGYRERMKRLDVLNYQKLSAIGFLQLKDPLQSADTRKPLLPANLWRSRRRRCGDGPSEKFVWEIQSDLETVYVGQLCLSWEFLQWQYQRTRYMADSGSLAGGGFNQIAGEFQQFQVLIQRFLEDESFQGPRILNYARNRCHLRHLLQVPLLKRDDCRAKKRKRGDEKENTTISIDHLEYAMEKSIKDFWEFVRAEKDDSPGIMKGLLTPTVELQNPADRELSMKVQAALKQKQRKVKGELCARKCLVRRFRKLRRGRSTNQEDLFFAQVDVKLVARVLSMAAVTTEQLSWCLRKLSKITSAERKLRREPSFLLFPC</sequence>
<evidence type="ECO:0000256" key="1">
    <source>
        <dbReference type="SAM" id="MobiDB-lite"/>
    </source>
</evidence>
<organism evidence="2">
    <name type="scientific">Spirodela intermedia</name>
    <name type="common">Intermediate duckweed</name>
    <dbReference type="NCBI Taxonomy" id="51605"/>
    <lineage>
        <taxon>Eukaryota</taxon>
        <taxon>Viridiplantae</taxon>
        <taxon>Streptophyta</taxon>
        <taxon>Embryophyta</taxon>
        <taxon>Tracheophyta</taxon>
        <taxon>Spermatophyta</taxon>
        <taxon>Magnoliopsida</taxon>
        <taxon>Liliopsida</taxon>
        <taxon>Araceae</taxon>
        <taxon>Lemnoideae</taxon>
        <taxon>Spirodela</taxon>
    </lineage>
</organism>
<protein>
    <submittedName>
        <fullName evidence="2">Uncharacterized protein</fullName>
    </submittedName>
</protein>
<accession>A0A7I8IMJ2</accession>
<dbReference type="PANTHER" id="PTHR46741">
    <property type="entry name" value="OS09G0413600 PROTEIN"/>
    <property type="match status" value="1"/>
</dbReference>
<gene>
    <name evidence="2" type="ORF">SI7747_04005204</name>
</gene>
<dbReference type="InterPro" id="IPR012870">
    <property type="entry name" value="DUF1666"/>
</dbReference>
<feature type="compositionally biased region" description="Acidic residues" evidence="1">
    <location>
        <begin position="141"/>
        <end position="157"/>
    </location>
</feature>